<feature type="transmembrane region" description="Helical" evidence="7">
    <location>
        <begin position="349"/>
        <end position="370"/>
    </location>
</feature>
<feature type="transmembrane region" description="Helical" evidence="7">
    <location>
        <begin position="546"/>
        <end position="567"/>
    </location>
</feature>
<dbReference type="FunFam" id="1.20.1720.10:FF:000012">
    <property type="entry name" value="MFS toxin efflux pump (AflT)"/>
    <property type="match status" value="1"/>
</dbReference>
<feature type="region of interest" description="Disordered" evidence="6">
    <location>
        <begin position="29"/>
        <end position="57"/>
    </location>
</feature>
<feature type="transmembrane region" description="Helical" evidence="7">
    <location>
        <begin position="440"/>
        <end position="461"/>
    </location>
</feature>
<dbReference type="InterPro" id="IPR011701">
    <property type="entry name" value="MFS"/>
</dbReference>
<dbReference type="GO" id="GO:0022857">
    <property type="term" value="F:transmembrane transporter activity"/>
    <property type="evidence" value="ECO:0007669"/>
    <property type="project" value="InterPro"/>
</dbReference>
<feature type="transmembrane region" description="Helical" evidence="7">
    <location>
        <begin position="205"/>
        <end position="223"/>
    </location>
</feature>
<dbReference type="EMBL" id="MDYP01000001">
    <property type="protein sequence ID" value="OQE12316.1"/>
    <property type="molecule type" value="Genomic_DNA"/>
</dbReference>
<keyword evidence="5 7" id="KW-0472">Membrane</keyword>
<dbReference type="Pfam" id="PF07690">
    <property type="entry name" value="MFS_1"/>
    <property type="match status" value="1"/>
</dbReference>
<dbReference type="PANTHER" id="PTHR23501">
    <property type="entry name" value="MAJOR FACILITATOR SUPERFAMILY"/>
    <property type="match status" value="1"/>
</dbReference>
<feature type="transmembrane region" description="Helical" evidence="7">
    <location>
        <begin position="473"/>
        <end position="492"/>
    </location>
</feature>
<dbReference type="InterPro" id="IPR036259">
    <property type="entry name" value="MFS_trans_sf"/>
</dbReference>
<evidence type="ECO:0000256" key="6">
    <source>
        <dbReference type="SAM" id="MobiDB-lite"/>
    </source>
</evidence>
<evidence type="ECO:0000256" key="3">
    <source>
        <dbReference type="ARBA" id="ARBA00022692"/>
    </source>
</evidence>
<evidence type="ECO:0000313" key="10">
    <source>
        <dbReference type="EMBL" id="OQE12316.1"/>
    </source>
</evidence>
<name>A0A1V6SEG4_9EURO</name>
<evidence type="ECO:0000256" key="7">
    <source>
        <dbReference type="SAM" id="Phobius"/>
    </source>
</evidence>
<dbReference type="SUPFAM" id="SSF103473">
    <property type="entry name" value="MFS general substrate transporter"/>
    <property type="match status" value="2"/>
</dbReference>
<comment type="caution">
    <text evidence="10">The sequence shown here is derived from an EMBL/GenBank/DDBJ whole genome shotgun (WGS) entry which is preliminary data.</text>
</comment>
<evidence type="ECO:0000256" key="5">
    <source>
        <dbReference type="ARBA" id="ARBA00023136"/>
    </source>
</evidence>
<feature type="chain" id="PRO_5013026004" description="Major facilitator superfamily (MFS) profile domain-containing protein" evidence="8">
    <location>
        <begin position="19"/>
        <end position="583"/>
    </location>
</feature>
<keyword evidence="8" id="KW-0732">Signal</keyword>
<feature type="transmembrane region" description="Helical" evidence="7">
    <location>
        <begin position="382"/>
        <end position="403"/>
    </location>
</feature>
<feature type="compositionally biased region" description="Polar residues" evidence="6">
    <location>
        <begin position="34"/>
        <end position="47"/>
    </location>
</feature>
<feature type="domain" description="Major facilitator superfamily (MFS) profile" evidence="9">
    <location>
        <begin position="78"/>
        <end position="583"/>
    </location>
</feature>
<accession>A0A1V6SEG4</accession>
<keyword evidence="2" id="KW-0813">Transport</keyword>
<organism evidence="10 11">
    <name type="scientific">Penicillium vulpinum</name>
    <dbReference type="NCBI Taxonomy" id="29845"/>
    <lineage>
        <taxon>Eukaryota</taxon>
        <taxon>Fungi</taxon>
        <taxon>Dikarya</taxon>
        <taxon>Ascomycota</taxon>
        <taxon>Pezizomycotina</taxon>
        <taxon>Eurotiomycetes</taxon>
        <taxon>Eurotiomycetidae</taxon>
        <taxon>Eurotiales</taxon>
        <taxon>Aspergillaceae</taxon>
        <taxon>Penicillium</taxon>
    </lineage>
</organism>
<keyword evidence="11" id="KW-1185">Reference proteome</keyword>
<feature type="transmembrane region" description="Helical" evidence="7">
    <location>
        <begin position="276"/>
        <end position="296"/>
    </location>
</feature>
<feature type="transmembrane region" description="Helical" evidence="7">
    <location>
        <begin position="146"/>
        <end position="166"/>
    </location>
</feature>
<comment type="subcellular location">
    <subcellularLocation>
        <location evidence="1">Membrane</location>
        <topology evidence="1">Multi-pass membrane protein</topology>
    </subcellularLocation>
</comment>
<dbReference type="CDD" id="cd17502">
    <property type="entry name" value="MFS_Azr1_MDR_like"/>
    <property type="match status" value="1"/>
</dbReference>
<feature type="transmembrane region" description="Helical" evidence="7">
    <location>
        <begin position="72"/>
        <end position="91"/>
    </location>
</feature>
<evidence type="ECO:0000259" key="9">
    <source>
        <dbReference type="PROSITE" id="PS50850"/>
    </source>
</evidence>
<feature type="transmembrane region" description="Helical" evidence="7">
    <location>
        <begin position="410"/>
        <end position="428"/>
    </location>
</feature>
<evidence type="ECO:0000313" key="11">
    <source>
        <dbReference type="Proteomes" id="UP000191518"/>
    </source>
</evidence>
<proteinExistence type="predicted"/>
<keyword evidence="3 7" id="KW-0812">Transmembrane</keyword>
<feature type="transmembrane region" description="Helical" evidence="7">
    <location>
        <begin position="308"/>
        <end position="328"/>
    </location>
</feature>
<dbReference type="Gene3D" id="1.20.1250.20">
    <property type="entry name" value="MFS general substrate transporter like domains"/>
    <property type="match status" value="1"/>
</dbReference>
<dbReference type="PROSITE" id="PS50850">
    <property type="entry name" value="MFS"/>
    <property type="match status" value="1"/>
</dbReference>
<gene>
    <name evidence="10" type="ORF">PENVUL_c001G08120</name>
</gene>
<dbReference type="InterPro" id="IPR020846">
    <property type="entry name" value="MFS_dom"/>
</dbReference>
<keyword evidence="4 7" id="KW-1133">Transmembrane helix</keyword>
<dbReference type="AlphaFoldDB" id="A0A1V6SEG4"/>
<reference evidence="11" key="1">
    <citation type="journal article" date="2017" name="Nat. Microbiol.">
        <title>Global analysis of biosynthetic gene clusters reveals vast potential of secondary metabolite production in Penicillium species.</title>
        <authorList>
            <person name="Nielsen J.C."/>
            <person name="Grijseels S."/>
            <person name="Prigent S."/>
            <person name="Ji B."/>
            <person name="Dainat J."/>
            <person name="Nielsen K.F."/>
            <person name="Frisvad J.C."/>
            <person name="Workman M."/>
            <person name="Nielsen J."/>
        </authorList>
    </citation>
    <scope>NUCLEOTIDE SEQUENCE [LARGE SCALE GENOMIC DNA]</scope>
    <source>
        <strain evidence="11">IBT 29486</strain>
    </source>
</reference>
<evidence type="ECO:0000256" key="4">
    <source>
        <dbReference type="ARBA" id="ARBA00022989"/>
    </source>
</evidence>
<evidence type="ECO:0000256" key="8">
    <source>
        <dbReference type="SAM" id="SignalP"/>
    </source>
</evidence>
<dbReference type="PANTHER" id="PTHR23501:SF177">
    <property type="entry name" value="MAJOR FACILITATOR SUPERFAMILY (MFS) PROFILE DOMAIN-CONTAINING PROTEIN-RELATED"/>
    <property type="match status" value="1"/>
</dbReference>
<sequence>MWKETIFLLSLHFTVLKAWSTMDKQVMHSEKQATVEQPSRPSSTRVSGSDEGGMHVTDHDAKAHTTDEYPHGARLAAVLCSLMLGMFLVALDNTILGTAIPKITDEFHDLNKVSWYGAAYLMTYGSELLRFQSTWGKFYKYFPIKLWFLVAILIFEVGSLICAVAKDPTTLIVGRAIAGFGGAGVGVGVFTIIGFTAPPERRPQLLGFTGATYGIAAVLGPLIGGAFTEKVSWRWCFYINLPVGGIAAGTIFFLFKTPSSAAPAGAAPKEEFLQMDLIGGALMMGLIVSFMLALQYGGQTRSWKSSEVIGLLVGFFLIVLAFVAWEIYQKERAMIVPRLFTKRYICVGSIFMFFFGGAYVIILYFIPIYFQSVYNSNPIGSGVKMLALIIPLTLAAIGQGFALSKIGIVPLFWTIGGVLGTVGCGLFYTFGIETPASKWIGYQILVGFSAGWTFQIAMSNAQVHASPEDMSQATAIVNFFTTVGGAFFLSGAQCVFNNKLIETVTINLPEIDPAIVIGTGATQIREAFMASQVSVIIDAYMGGLKAVFAITIAAYGVATVTGLFGSWNKINGDEPKKAPGGAA</sequence>
<evidence type="ECO:0000256" key="2">
    <source>
        <dbReference type="ARBA" id="ARBA00022448"/>
    </source>
</evidence>
<dbReference type="GO" id="GO:0005886">
    <property type="term" value="C:plasma membrane"/>
    <property type="evidence" value="ECO:0007669"/>
    <property type="project" value="TreeGrafter"/>
</dbReference>
<evidence type="ECO:0000256" key="1">
    <source>
        <dbReference type="ARBA" id="ARBA00004141"/>
    </source>
</evidence>
<protein>
    <recommendedName>
        <fullName evidence="9">Major facilitator superfamily (MFS) profile domain-containing protein</fullName>
    </recommendedName>
</protein>
<feature type="signal peptide" evidence="8">
    <location>
        <begin position="1"/>
        <end position="18"/>
    </location>
</feature>
<feature type="transmembrane region" description="Helical" evidence="7">
    <location>
        <begin position="172"/>
        <end position="193"/>
    </location>
</feature>
<feature type="transmembrane region" description="Helical" evidence="7">
    <location>
        <begin position="235"/>
        <end position="255"/>
    </location>
</feature>
<dbReference type="Proteomes" id="UP000191518">
    <property type="component" value="Unassembled WGS sequence"/>
</dbReference>